<evidence type="ECO:0000313" key="2">
    <source>
        <dbReference type="EMBL" id="KKS97745.1"/>
    </source>
</evidence>
<comment type="caution">
    <text evidence="2">The sequence shown here is derived from an EMBL/GenBank/DDBJ whole genome shotgun (WGS) entry which is preliminary data.</text>
</comment>
<evidence type="ECO:0000256" key="1">
    <source>
        <dbReference type="SAM" id="Phobius"/>
    </source>
</evidence>
<name>A0A0G1DIS7_9BACT</name>
<dbReference type="EMBL" id="LCFP01000005">
    <property type="protein sequence ID" value="KKS97745.1"/>
    <property type="molecule type" value="Genomic_DNA"/>
</dbReference>
<gene>
    <name evidence="2" type="ORF">UV73_C0005G0022</name>
</gene>
<feature type="transmembrane region" description="Helical" evidence="1">
    <location>
        <begin position="29"/>
        <end position="50"/>
    </location>
</feature>
<dbReference type="AlphaFoldDB" id="A0A0G1DIS7"/>
<protein>
    <submittedName>
        <fullName evidence="2">Uncharacterized protein</fullName>
    </submittedName>
</protein>
<proteinExistence type="predicted"/>
<organism evidence="2 3">
    <name type="scientific">Candidatus Gottesmanbacteria bacterium GW2011_GWA2_43_14</name>
    <dbReference type="NCBI Taxonomy" id="1618443"/>
    <lineage>
        <taxon>Bacteria</taxon>
        <taxon>Candidatus Gottesmaniibacteriota</taxon>
    </lineage>
</organism>
<dbReference type="Proteomes" id="UP000034894">
    <property type="component" value="Unassembled WGS sequence"/>
</dbReference>
<keyword evidence="1" id="KW-1133">Transmembrane helix</keyword>
<dbReference type="STRING" id="1618443.UV73_C0005G0022"/>
<reference evidence="2 3" key="1">
    <citation type="journal article" date="2015" name="Nature">
        <title>rRNA introns, odd ribosomes, and small enigmatic genomes across a large radiation of phyla.</title>
        <authorList>
            <person name="Brown C.T."/>
            <person name="Hug L.A."/>
            <person name="Thomas B.C."/>
            <person name="Sharon I."/>
            <person name="Castelle C.J."/>
            <person name="Singh A."/>
            <person name="Wilkins M.J."/>
            <person name="Williams K.H."/>
            <person name="Banfield J.F."/>
        </authorList>
    </citation>
    <scope>NUCLEOTIDE SEQUENCE [LARGE SCALE GENOMIC DNA]</scope>
</reference>
<sequence>MENLTNQDPGLQVQPTKIEFAKDLILSNLFPLILSLLWLAFLISVIVFLVMKFTGTKKRAANFEECAGISGSRIMESYPEKCVTPDGLSFTRELTADEKNRLIPPWEVNVTKAVPAGNCRVSGCNGEICQPEKEEPLNSICIYREEFECYKNAECVLQEDGSCGWTKTEELTACLGGNL</sequence>
<keyword evidence="1" id="KW-0472">Membrane</keyword>
<evidence type="ECO:0000313" key="3">
    <source>
        <dbReference type="Proteomes" id="UP000034894"/>
    </source>
</evidence>
<keyword evidence="1" id="KW-0812">Transmembrane</keyword>
<accession>A0A0G1DIS7</accession>